<dbReference type="EMBL" id="JAMKFB020000022">
    <property type="protein sequence ID" value="KAL0160262.1"/>
    <property type="molecule type" value="Genomic_DNA"/>
</dbReference>
<reference evidence="2 3" key="1">
    <citation type="submission" date="2024-05" db="EMBL/GenBank/DDBJ databases">
        <title>Genome sequencing and assembly of Indian major carp, Cirrhinus mrigala (Hamilton, 1822).</title>
        <authorList>
            <person name="Mohindra V."/>
            <person name="Chowdhury L.M."/>
            <person name="Lal K."/>
            <person name="Jena J.K."/>
        </authorList>
    </citation>
    <scope>NUCLEOTIDE SEQUENCE [LARGE SCALE GENOMIC DNA]</scope>
    <source>
        <strain evidence="2">CM1030</strain>
        <tissue evidence="2">Blood</tissue>
    </source>
</reference>
<comment type="caution">
    <text evidence="2">The sequence shown here is derived from an EMBL/GenBank/DDBJ whole genome shotgun (WGS) entry which is preliminary data.</text>
</comment>
<dbReference type="AlphaFoldDB" id="A0ABD0NE16"/>
<accession>A0ABD0NE16</accession>
<feature type="non-terminal residue" evidence="2">
    <location>
        <position position="70"/>
    </location>
</feature>
<protein>
    <recommendedName>
        <fullName evidence="1">Peptidase S1 domain-containing protein</fullName>
    </recommendedName>
</protein>
<dbReference type="SUPFAM" id="SSF50494">
    <property type="entry name" value="Trypsin-like serine proteases"/>
    <property type="match status" value="1"/>
</dbReference>
<sequence length="70" mass="7797">KLKTGKGLKTIKISSSDKPLKKKTKCQVAGWGQTEKEKVVNDLLVTDVSPINSTVCQTMWKKVRVKLPDN</sequence>
<keyword evidence="3" id="KW-1185">Reference proteome</keyword>
<dbReference type="InterPro" id="IPR043504">
    <property type="entry name" value="Peptidase_S1_PA_chymotrypsin"/>
</dbReference>
<feature type="non-terminal residue" evidence="2">
    <location>
        <position position="1"/>
    </location>
</feature>
<evidence type="ECO:0000313" key="2">
    <source>
        <dbReference type="EMBL" id="KAL0160262.1"/>
    </source>
</evidence>
<dbReference type="InterPro" id="IPR009003">
    <property type="entry name" value="Peptidase_S1_PA"/>
</dbReference>
<dbReference type="Proteomes" id="UP001529510">
    <property type="component" value="Unassembled WGS sequence"/>
</dbReference>
<evidence type="ECO:0000313" key="3">
    <source>
        <dbReference type="Proteomes" id="UP001529510"/>
    </source>
</evidence>
<dbReference type="InterPro" id="IPR001254">
    <property type="entry name" value="Trypsin_dom"/>
</dbReference>
<feature type="domain" description="Peptidase S1" evidence="1">
    <location>
        <begin position="3"/>
        <end position="61"/>
    </location>
</feature>
<gene>
    <name evidence="2" type="ORF">M9458_043987</name>
</gene>
<proteinExistence type="predicted"/>
<name>A0ABD0NE16_CIRMR</name>
<dbReference type="Gene3D" id="2.40.10.10">
    <property type="entry name" value="Trypsin-like serine proteases"/>
    <property type="match status" value="1"/>
</dbReference>
<dbReference type="Pfam" id="PF00089">
    <property type="entry name" value="Trypsin"/>
    <property type="match status" value="1"/>
</dbReference>
<organism evidence="2 3">
    <name type="scientific">Cirrhinus mrigala</name>
    <name type="common">Mrigala</name>
    <dbReference type="NCBI Taxonomy" id="683832"/>
    <lineage>
        <taxon>Eukaryota</taxon>
        <taxon>Metazoa</taxon>
        <taxon>Chordata</taxon>
        <taxon>Craniata</taxon>
        <taxon>Vertebrata</taxon>
        <taxon>Euteleostomi</taxon>
        <taxon>Actinopterygii</taxon>
        <taxon>Neopterygii</taxon>
        <taxon>Teleostei</taxon>
        <taxon>Ostariophysi</taxon>
        <taxon>Cypriniformes</taxon>
        <taxon>Cyprinidae</taxon>
        <taxon>Labeoninae</taxon>
        <taxon>Labeonini</taxon>
        <taxon>Cirrhinus</taxon>
    </lineage>
</organism>
<evidence type="ECO:0000259" key="1">
    <source>
        <dbReference type="Pfam" id="PF00089"/>
    </source>
</evidence>